<protein>
    <submittedName>
        <fullName evidence="2">Uncharacterized protein</fullName>
    </submittedName>
</protein>
<organism evidence="2 3">
    <name type="scientific">[Clostridium] clostridioforme 90A6</name>
    <dbReference type="NCBI Taxonomy" id="999406"/>
    <lineage>
        <taxon>Bacteria</taxon>
        <taxon>Bacillati</taxon>
        <taxon>Bacillota</taxon>
        <taxon>Clostridia</taxon>
        <taxon>Lachnospirales</taxon>
        <taxon>Lachnospiraceae</taxon>
        <taxon>Enterocloster</taxon>
    </lineage>
</organism>
<dbReference type="HOGENOM" id="CLU_2615762_0_0_9"/>
<feature type="transmembrane region" description="Helical" evidence="1">
    <location>
        <begin position="29"/>
        <end position="47"/>
    </location>
</feature>
<evidence type="ECO:0000256" key="1">
    <source>
        <dbReference type="SAM" id="Phobius"/>
    </source>
</evidence>
<dbReference type="AlphaFoldDB" id="R0CME4"/>
<dbReference type="Proteomes" id="UP000013180">
    <property type="component" value="Unassembled WGS sequence"/>
</dbReference>
<keyword evidence="3" id="KW-1185">Reference proteome</keyword>
<dbReference type="PATRIC" id="fig|999406.3.peg.5619"/>
<reference evidence="2" key="1">
    <citation type="submission" date="2013-01" db="EMBL/GenBank/DDBJ databases">
        <title>The Genome Sequence of Clostridium clostridioforme 90A6.</title>
        <authorList>
            <consortium name="The Broad Institute Genome Sequencing Platform"/>
            <person name="Earl A."/>
            <person name="Ward D."/>
            <person name="Feldgarden M."/>
            <person name="Gevers D."/>
            <person name="Courvalin P."/>
            <person name="Lambert T."/>
            <person name="Walker B."/>
            <person name="Young S.K."/>
            <person name="Zeng Q."/>
            <person name="Gargeya S."/>
            <person name="Fitzgerald M."/>
            <person name="Haas B."/>
            <person name="Abouelleil A."/>
            <person name="Alvarado L."/>
            <person name="Arachchi H.M."/>
            <person name="Berlin A.M."/>
            <person name="Chapman S.B."/>
            <person name="Dewar J."/>
            <person name="Goldberg J."/>
            <person name="Griggs A."/>
            <person name="Gujja S."/>
            <person name="Hansen M."/>
            <person name="Howarth C."/>
            <person name="Imamovic A."/>
            <person name="Larimer J."/>
            <person name="McCowan C."/>
            <person name="Murphy C."/>
            <person name="Neiman D."/>
            <person name="Pearson M."/>
            <person name="Priest M."/>
            <person name="Roberts A."/>
            <person name="Saif S."/>
            <person name="Shea T."/>
            <person name="Sisk P."/>
            <person name="Sykes S."/>
            <person name="Wortman J."/>
            <person name="Nusbaum C."/>
            <person name="Birren B."/>
        </authorList>
    </citation>
    <scope>NUCLEOTIDE SEQUENCE [LARGE SCALE GENOMIC DNA]</scope>
    <source>
        <strain evidence="2">90A6</strain>
    </source>
</reference>
<feature type="transmembrane region" description="Helical" evidence="1">
    <location>
        <begin position="5"/>
        <end position="23"/>
    </location>
</feature>
<keyword evidence="1" id="KW-0472">Membrane</keyword>
<keyword evidence="1" id="KW-0812">Transmembrane</keyword>
<dbReference type="RefSeq" id="WP_002584816.1">
    <property type="nucleotide sequence ID" value="NZ_KB851027.1"/>
</dbReference>
<gene>
    <name evidence="2" type="ORF">HMPREF1083_05171</name>
</gene>
<sequence length="78" mass="9313">MFHGLWLIIALILAVSMSLYLVVMAVLVTAYLLFCGPYLWWACAWLPKDRRPFSMRRDFRNAWRFYRSRLTGKPPVFL</sequence>
<proteinExistence type="predicted"/>
<comment type="caution">
    <text evidence="2">The sequence shown here is derived from an EMBL/GenBank/DDBJ whole genome shotgun (WGS) entry which is preliminary data.</text>
</comment>
<dbReference type="EMBL" id="AGYL01000057">
    <property type="protein sequence ID" value="ENZ58459.1"/>
    <property type="molecule type" value="Genomic_DNA"/>
</dbReference>
<name>R0CME4_9FIRM</name>
<keyword evidence="1" id="KW-1133">Transmembrane helix</keyword>
<accession>R0CME4</accession>
<evidence type="ECO:0000313" key="3">
    <source>
        <dbReference type="Proteomes" id="UP000013180"/>
    </source>
</evidence>
<evidence type="ECO:0000313" key="2">
    <source>
        <dbReference type="EMBL" id="ENZ58459.1"/>
    </source>
</evidence>